<name>A0ABS6F8V8_9FIRM</name>
<dbReference type="RefSeq" id="WP_216558976.1">
    <property type="nucleotide sequence ID" value="NZ_JAHLQN010000001.1"/>
</dbReference>
<keyword evidence="3" id="KW-1185">Reference proteome</keyword>
<accession>A0ABS6F8V8</accession>
<dbReference type="Proteomes" id="UP000787672">
    <property type="component" value="Unassembled WGS sequence"/>
</dbReference>
<feature type="region of interest" description="Disordered" evidence="1">
    <location>
        <begin position="52"/>
        <end position="81"/>
    </location>
</feature>
<comment type="caution">
    <text evidence="2">The sequence shown here is derived from an EMBL/GenBank/DDBJ whole genome shotgun (WGS) entry which is preliminary data.</text>
</comment>
<dbReference type="EMBL" id="JAHLQN010000001">
    <property type="protein sequence ID" value="MBU5626066.1"/>
    <property type="molecule type" value="Genomic_DNA"/>
</dbReference>
<sequence length="81" mass="9055">MIYTRAEENSAHLSDRLMEAETRALRRISAGFERVKRAFGPREAEVVEVAKQREQAGNPGNGPGAPSVKRKARKVDLWPPL</sequence>
<evidence type="ECO:0000256" key="1">
    <source>
        <dbReference type="SAM" id="MobiDB-lite"/>
    </source>
</evidence>
<protein>
    <submittedName>
        <fullName evidence="2">Uncharacterized protein</fullName>
    </submittedName>
</protein>
<reference evidence="2 3" key="1">
    <citation type="submission" date="2021-06" db="EMBL/GenBank/DDBJ databases">
        <authorList>
            <person name="Sun Q."/>
            <person name="Li D."/>
        </authorList>
    </citation>
    <scope>NUCLEOTIDE SEQUENCE [LARGE SCALE GENOMIC DNA]</scope>
    <source>
        <strain evidence="2 3">MSJ-2</strain>
    </source>
</reference>
<proteinExistence type="predicted"/>
<evidence type="ECO:0000313" key="2">
    <source>
        <dbReference type="EMBL" id="MBU5626066.1"/>
    </source>
</evidence>
<gene>
    <name evidence="2" type="ORF">KQI82_03830</name>
</gene>
<organism evidence="2 3">
    <name type="scientific">Dysosmobacter acutus</name>
    <dbReference type="NCBI Taxonomy" id="2841504"/>
    <lineage>
        <taxon>Bacteria</taxon>
        <taxon>Bacillati</taxon>
        <taxon>Bacillota</taxon>
        <taxon>Clostridia</taxon>
        <taxon>Eubacteriales</taxon>
        <taxon>Oscillospiraceae</taxon>
        <taxon>Dysosmobacter</taxon>
    </lineage>
</organism>
<evidence type="ECO:0000313" key="3">
    <source>
        <dbReference type="Proteomes" id="UP000787672"/>
    </source>
</evidence>